<comment type="caution">
    <text evidence="1">The sequence shown here is derived from an EMBL/GenBank/DDBJ whole genome shotgun (WGS) entry which is preliminary data.</text>
</comment>
<accession>A0A074MED0</accession>
<dbReference type="InterPro" id="IPR052184">
    <property type="entry name" value="SDR_enzymes"/>
</dbReference>
<protein>
    <recommendedName>
        <fullName evidence="3">Short-chain dehydrogenase</fullName>
    </recommendedName>
</protein>
<keyword evidence="2" id="KW-1185">Reference proteome</keyword>
<dbReference type="AlphaFoldDB" id="A0A074MED0"/>
<evidence type="ECO:0000313" key="2">
    <source>
        <dbReference type="Proteomes" id="UP000027647"/>
    </source>
</evidence>
<dbReference type="STRING" id="1044.EH31_09035"/>
<sequence>METVLISGANRGLGLALAQKFAEAGWKVIAGCRNPAQATALTALQEGHDIQICKLDVTNPDDIAALAQQLGDEPLDVLINNAGILDANRNDLSSIDYDEWQAIFATNSMAPVRMSLALKDNLKRSPNPRIVTVSSEMGSLNQNLEGAIAYRTSKAAVNKAMQVLATNFASDGITVVPIHPGWVRTDMGGPQAAISPKESAEGIFLLASGLNNEMSGRFWTWAGTEHPW</sequence>
<dbReference type="PANTHER" id="PTHR45458:SF1">
    <property type="entry name" value="SHORT CHAIN DEHYDROGENASE"/>
    <property type="match status" value="1"/>
</dbReference>
<dbReference type="SUPFAM" id="SSF51735">
    <property type="entry name" value="NAD(P)-binding Rossmann-fold domains"/>
    <property type="match status" value="1"/>
</dbReference>
<dbReference type="eggNOG" id="COG1028">
    <property type="taxonomic scope" value="Bacteria"/>
</dbReference>
<evidence type="ECO:0000313" key="1">
    <source>
        <dbReference type="EMBL" id="KEO90223.1"/>
    </source>
</evidence>
<gene>
    <name evidence="1" type="ORF">EH31_09035</name>
</gene>
<dbReference type="EMBL" id="JMIW01000003">
    <property type="protein sequence ID" value="KEO90223.1"/>
    <property type="molecule type" value="Genomic_DNA"/>
</dbReference>
<dbReference type="PRINTS" id="PR00081">
    <property type="entry name" value="GDHRDH"/>
</dbReference>
<dbReference type="Gene3D" id="3.40.50.720">
    <property type="entry name" value="NAD(P)-binding Rossmann-like Domain"/>
    <property type="match status" value="1"/>
</dbReference>
<dbReference type="GO" id="GO:0016616">
    <property type="term" value="F:oxidoreductase activity, acting on the CH-OH group of donors, NAD or NADP as acceptor"/>
    <property type="evidence" value="ECO:0007669"/>
    <property type="project" value="TreeGrafter"/>
</dbReference>
<dbReference type="Pfam" id="PF00106">
    <property type="entry name" value="adh_short"/>
    <property type="match status" value="1"/>
</dbReference>
<dbReference type="Proteomes" id="UP000027647">
    <property type="component" value="Unassembled WGS sequence"/>
</dbReference>
<dbReference type="PANTHER" id="PTHR45458">
    <property type="entry name" value="SHORT-CHAIN DEHYDROGENASE/REDUCTASE SDR"/>
    <property type="match status" value="1"/>
</dbReference>
<evidence type="ECO:0008006" key="3">
    <source>
        <dbReference type="Google" id="ProtNLM"/>
    </source>
</evidence>
<dbReference type="CDD" id="cd05325">
    <property type="entry name" value="carb_red_sniffer_like_SDR_c"/>
    <property type="match status" value="1"/>
</dbReference>
<name>A0A074MED0_ERYLO</name>
<reference evidence="1 2" key="1">
    <citation type="submission" date="2014-04" db="EMBL/GenBank/DDBJ databases">
        <title>A comprehensive comparison of genomes of Erythrobacter spp. strains.</title>
        <authorList>
            <person name="Zheng Q."/>
        </authorList>
    </citation>
    <scope>NUCLEOTIDE SEQUENCE [LARGE SCALE GENOMIC DNA]</scope>
    <source>
        <strain evidence="1 2">DSM 6997</strain>
    </source>
</reference>
<dbReference type="InterPro" id="IPR002347">
    <property type="entry name" value="SDR_fam"/>
</dbReference>
<proteinExistence type="predicted"/>
<organism evidence="1 2">
    <name type="scientific">Erythrobacter longus</name>
    <dbReference type="NCBI Taxonomy" id="1044"/>
    <lineage>
        <taxon>Bacteria</taxon>
        <taxon>Pseudomonadati</taxon>
        <taxon>Pseudomonadota</taxon>
        <taxon>Alphaproteobacteria</taxon>
        <taxon>Sphingomonadales</taxon>
        <taxon>Erythrobacteraceae</taxon>
        <taxon>Erythrobacter/Porphyrobacter group</taxon>
        <taxon>Erythrobacter</taxon>
    </lineage>
</organism>
<dbReference type="InterPro" id="IPR036291">
    <property type="entry name" value="NAD(P)-bd_dom_sf"/>
</dbReference>